<dbReference type="PANTHER" id="PTHR43000">
    <property type="entry name" value="DTDP-D-GLUCOSE 4,6-DEHYDRATASE-RELATED"/>
    <property type="match status" value="1"/>
</dbReference>
<organism evidence="2 3">
    <name type="scientific">Aerophobetes bacterium</name>
    <dbReference type="NCBI Taxonomy" id="2030807"/>
    <lineage>
        <taxon>Bacteria</taxon>
        <taxon>Candidatus Aerophobota</taxon>
    </lineage>
</organism>
<evidence type="ECO:0000313" key="2">
    <source>
        <dbReference type="EMBL" id="TET07911.1"/>
    </source>
</evidence>
<sequence length="347" mass="39260">MNKSSLRVLVTGGAGFIGSNLVDHLVQKGYEVTAYDNLSRKGARKNAVWLKEKYGQKFRLITEDIRNYSVLLKAVDNQDLVYHLAAQVAVTTSIKNPREDFEINALGTLNVLEAVREVGGDPIVVYGSTNKVYGEMVELRITESPTRYQYEDIVNGIPESRPLDFYSPYGCSKGIGDQYFIDYARIYGLKTVVFRQSCIYGTRQFGNEDQGWVAHFLISAVLGRPITIYGDGRQLRDVLYMGDLIKAFEMAVDHIDTTSGQAYNIGGGPENTISLLELINYLESKTKRKIKYSFQSWRPGDQRVYVSNIGKAKRDFGWSPTIAVKDGLDRLFDWVTLNKDLFEFKDE</sequence>
<name>A0A523RQI1_UNCAE</name>
<gene>
    <name evidence="2" type="ORF">E3J84_06865</name>
</gene>
<comment type="caution">
    <text evidence="2">The sequence shown here is derived from an EMBL/GenBank/DDBJ whole genome shotgun (WGS) entry which is preliminary data.</text>
</comment>
<proteinExistence type="predicted"/>
<reference evidence="2 3" key="1">
    <citation type="submission" date="2019-03" db="EMBL/GenBank/DDBJ databases">
        <title>Metabolic potential of uncultured bacteria and archaea associated with petroleum seepage in deep-sea sediments.</title>
        <authorList>
            <person name="Dong X."/>
            <person name="Hubert C."/>
        </authorList>
    </citation>
    <scope>NUCLEOTIDE SEQUENCE [LARGE SCALE GENOMIC DNA]</scope>
    <source>
        <strain evidence="2">E44_bin7</strain>
    </source>
</reference>
<evidence type="ECO:0000259" key="1">
    <source>
        <dbReference type="Pfam" id="PF16363"/>
    </source>
</evidence>
<dbReference type="Pfam" id="PF16363">
    <property type="entry name" value="GDP_Man_Dehyd"/>
    <property type="match status" value="1"/>
</dbReference>
<evidence type="ECO:0000313" key="3">
    <source>
        <dbReference type="Proteomes" id="UP000316360"/>
    </source>
</evidence>
<dbReference type="InterPro" id="IPR016040">
    <property type="entry name" value="NAD(P)-bd_dom"/>
</dbReference>
<dbReference type="EMBL" id="SOKJ01000394">
    <property type="protein sequence ID" value="TET07911.1"/>
    <property type="molecule type" value="Genomic_DNA"/>
</dbReference>
<feature type="domain" description="NAD(P)-binding" evidence="1">
    <location>
        <begin position="9"/>
        <end position="329"/>
    </location>
</feature>
<dbReference type="InterPro" id="IPR036291">
    <property type="entry name" value="NAD(P)-bd_dom_sf"/>
</dbReference>
<dbReference type="SUPFAM" id="SSF51735">
    <property type="entry name" value="NAD(P)-binding Rossmann-fold domains"/>
    <property type="match status" value="1"/>
</dbReference>
<accession>A0A523RQI1</accession>
<dbReference type="Gene3D" id="3.40.50.720">
    <property type="entry name" value="NAD(P)-binding Rossmann-like Domain"/>
    <property type="match status" value="1"/>
</dbReference>
<dbReference type="Proteomes" id="UP000316360">
    <property type="component" value="Unassembled WGS sequence"/>
</dbReference>
<dbReference type="AlphaFoldDB" id="A0A523RQI1"/>
<protein>
    <submittedName>
        <fullName evidence="2">NAD-dependent epimerase/dehydratase family protein</fullName>
    </submittedName>
</protein>